<accession>A0A0N5AP41</accession>
<proteinExistence type="predicted"/>
<evidence type="ECO:0000256" key="1">
    <source>
        <dbReference type="SAM" id="Phobius"/>
    </source>
</evidence>
<protein>
    <submittedName>
        <fullName evidence="3">Flippase</fullName>
    </submittedName>
</protein>
<dbReference type="Proteomes" id="UP000046393">
    <property type="component" value="Unplaced"/>
</dbReference>
<keyword evidence="1" id="KW-0812">Transmembrane</keyword>
<reference evidence="3" key="1">
    <citation type="submission" date="2017-02" db="UniProtKB">
        <authorList>
            <consortium name="WormBaseParasite"/>
        </authorList>
    </citation>
    <scope>IDENTIFICATION</scope>
</reference>
<keyword evidence="1" id="KW-0472">Membrane</keyword>
<dbReference type="AlphaFoldDB" id="A0A0N5AP41"/>
<name>A0A0N5AP41_9BILA</name>
<feature type="transmembrane region" description="Helical" evidence="1">
    <location>
        <begin position="20"/>
        <end position="46"/>
    </location>
</feature>
<sequence>FSFKVRKFTELNKNTDYGALIIKSTAAVVIAISLALILLVISNMIYQSFTSREILREKVLFLILLVFLDPIRGLFIEKL</sequence>
<organism evidence="2 3">
    <name type="scientific">Syphacia muris</name>
    <dbReference type="NCBI Taxonomy" id="451379"/>
    <lineage>
        <taxon>Eukaryota</taxon>
        <taxon>Metazoa</taxon>
        <taxon>Ecdysozoa</taxon>
        <taxon>Nematoda</taxon>
        <taxon>Chromadorea</taxon>
        <taxon>Rhabditida</taxon>
        <taxon>Spirurina</taxon>
        <taxon>Oxyuridomorpha</taxon>
        <taxon>Oxyuroidea</taxon>
        <taxon>Oxyuridae</taxon>
        <taxon>Syphacia</taxon>
    </lineage>
</organism>
<keyword evidence="1" id="KW-1133">Transmembrane helix</keyword>
<evidence type="ECO:0000313" key="3">
    <source>
        <dbReference type="WBParaSite" id="SMUV_0000640501-mRNA-1"/>
    </source>
</evidence>
<dbReference type="WBParaSite" id="SMUV_0000640501-mRNA-1">
    <property type="protein sequence ID" value="SMUV_0000640501-mRNA-1"/>
    <property type="gene ID" value="SMUV_0000640501"/>
</dbReference>
<keyword evidence="2" id="KW-1185">Reference proteome</keyword>
<feature type="transmembrane region" description="Helical" evidence="1">
    <location>
        <begin position="58"/>
        <end position="76"/>
    </location>
</feature>
<evidence type="ECO:0000313" key="2">
    <source>
        <dbReference type="Proteomes" id="UP000046393"/>
    </source>
</evidence>